<feature type="compositionally biased region" description="Basic and acidic residues" evidence="1">
    <location>
        <begin position="189"/>
        <end position="202"/>
    </location>
</feature>
<evidence type="ECO:0000256" key="2">
    <source>
        <dbReference type="SAM" id="Phobius"/>
    </source>
</evidence>
<sequence>MQLSFPFNNNKKKTIQTSVSLVGFFFFFGTLVLKKKKNSKQADQNLQKKKWDRALRFHEFILKAKRRKWPFVKLVGLHSKCAVRGINFKKVFIFHFFFLNIEDYRYFVVLLVYKRWFDSWELINYTHLNLVKICFFKESAPVEKSTKQKKKEERRNKVIEQQKRQEDENKDDEVGHVNQSKKSKKQKRSKDSGMERSEEKPKKEKKRAKRKSEHKNNRRGGGGGGRTYPAEMDKEEKECWGKESRKAKMRNKNDSWGDRHQDKAQQLKVMNVYDRDQHDTKAWTFFTVTMLSETLRLLRPVISGYYTQSVNSFVGDTFNQEGHNDYKCLFYIGLHTL</sequence>
<dbReference type="AlphaFoldDB" id="X6N5M2"/>
<feature type="region of interest" description="Disordered" evidence="1">
    <location>
        <begin position="145"/>
        <end position="261"/>
    </location>
</feature>
<protein>
    <submittedName>
        <fullName evidence="3">Uncharacterized protein</fullName>
    </submittedName>
</protein>
<evidence type="ECO:0000313" key="4">
    <source>
        <dbReference type="Proteomes" id="UP000023152"/>
    </source>
</evidence>
<accession>X6N5M2</accession>
<keyword evidence="2" id="KW-0812">Transmembrane</keyword>
<keyword evidence="2" id="KW-1133">Transmembrane helix</keyword>
<feature type="compositionally biased region" description="Basic residues" evidence="1">
    <location>
        <begin position="179"/>
        <end position="188"/>
    </location>
</feature>
<name>X6N5M2_RETFI</name>
<reference evidence="3 4" key="1">
    <citation type="journal article" date="2013" name="Curr. Biol.">
        <title>The Genome of the Foraminiferan Reticulomyxa filosa.</title>
        <authorList>
            <person name="Glockner G."/>
            <person name="Hulsmann N."/>
            <person name="Schleicher M."/>
            <person name="Noegel A.A."/>
            <person name="Eichinger L."/>
            <person name="Gallinger C."/>
            <person name="Pawlowski J."/>
            <person name="Sierra R."/>
            <person name="Euteneuer U."/>
            <person name="Pillet L."/>
            <person name="Moustafa A."/>
            <person name="Platzer M."/>
            <person name="Groth M."/>
            <person name="Szafranski K."/>
            <person name="Schliwa M."/>
        </authorList>
    </citation>
    <scope>NUCLEOTIDE SEQUENCE [LARGE SCALE GENOMIC DNA]</scope>
</reference>
<dbReference type="EMBL" id="ASPP01011485">
    <property type="protein sequence ID" value="ETO21580.1"/>
    <property type="molecule type" value="Genomic_DNA"/>
</dbReference>
<feature type="compositionally biased region" description="Basic and acidic residues" evidence="1">
    <location>
        <begin position="145"/>
        <end position="175"/>
    </location>
</feature>
<comment type="caution">
    <text evidence="3">The sequence shown here is derived from an EMBL/GenBank/DDBJ whole genome shotgun (WGS) entry which is preliminary data.</text>
</comment>
<feature type="compositionally biased region" description="Basic residues" evidence="1">
    <location>
        <begin position="203"/>
        <end position="218"/>
    </location>
</feature>
<organism evidence="3 4">
    <name type="scientific">Reticulomyxa filosa</name>
    <dbReference type="NCBI Taxonomy" id="46433"/>
    <lineage>
        <taxon>Eukaryota</taxon>
        <taxon>Sar</taxon>
        <taxon>Rhizaria</taxon>
        <taxon>Retaria</taxon>
        <taxon>Foraminifera</taxon>
        <taxon>Monothalamids</taxon>
        <taxon>Reticulomyxidae</taxon>
        <taxon>Reticulomyxa</taxon>
    </lineage>
</organism>
<dbReference type="Proteomes" id="UP000023152">
    <property type="component" value="Unassembled WGS sequence"/>
</dbReference>
<keyword evidence="2" id="KW-0472">Membrane</keyword>
<feature type="transmembrane region" description="Helical" evidence="2">
    <location>
        <begin position="15"/>
        <end position="33"/>
    </location>
</feature>
<keyword evidence="4" id="KW-1185">Reference proteome</keyword>
<proteinExistence type="predicted"/>
<gene>
    <name evidence="3" type="ORF">RFI_15624</name>
</gene>
<feature type="compositionally biased region" description="Basic and acidic residues" evidence="1">
    <location>
        <begin position="231"/>
        <end position="261"/>
    </location>
</feature>
<evidence type="ECO:0000256" key="1">
    <source>
        <dbReference type="SAM" id="MobiDB-lite"/>
    </source>
</evidence>
<evidence type="ECO:0000313" key="3">
    <source>
        <dbReference type="EMBL" id="ETO21580.1"/>
    </source>
</evidence>